<evidence type="ECO:0000313" key="1">
    <source>
        <dbReference type="EMBL" id="EPS25960.1"/>
    </source>
</evidence>
<dbReference type="AlphaFoldDB" id="S7Z612"/>
<sequence length="190" mass="21350">MSQRLEPFGTDRGFSLTAFVDQENGTVWVKAKRYCEFAKTSSYKNTDVQLSITSPHLPRRVNMYRHTSEEDGHTKHHHRARPWSSSRRWQVGRVQALSLSVFIPTVTSLADSPTQPVTPEDQQALKVQSCILHLAPASDLQSLPRLLMCDRALGAYFGMAGVIYGHGLQCCPSAFPSRKTAPELLRLLRD</sequence>
<evidence type="ECO:0000313" key="2">
    <source>
        <dbReference type="Proteomes" id="UP000019376"/>
    </source>
</evidence>
<name>S7Z612_PENO1</name>
<proteinExistence type="predicted"/>
<gene>
    <name evidence="1" type="ORF">PDE_00896</name>
</gene>
<protein>
    <submittedName>
        <fullName evidence="1">Uncharacterized protein</fullName>
    </submittedName>
</protein>
<organism evidence="1 2">
    <name type="scientific">Penicillium oxalicum (strain 114-2 / CGMCC 5302)</name>
    <name type="common">Penicillium decumbens</name>
    <dbReference type="NCBI Taxonomy" id="933388"/>
    <lineage>
        <taxon>Eukaryota</taxon>
        <taxon>Fungi</taxon>
        <taxon>Dikarya</taxon>
        <taxon>Ascomycota</taxon>
        <taxon>Pezizomycotina</taxon>
        <taxon>Eurotiomycetes</taxon>
        <taxon>Eurotiomycetidae</taxon>
        <taxon>Eurotiales</taxon>
        <taxon>Aspergillaceae</taxon>
        <taxon>Penicillium</taxon>
    </lineage>
</organism>
<dbReference type="Proteomes" id="UP000019376">
    <property type="component" value="Unassembled WGS sequence"/>
</dbReference>
<dbReference type="EMBL" id="KB644408">
    <property type="protein sequence ID" value="EPS25960.1"/>
    <property type="molecule type" value="Genomic_DNA"/>
</dbReference>
<accession>S7Z612</accession>
<reference evidence="1 2" key="1">
    <citation type="journal article" date="2013" name="PLoS ONE">
        <title>Genomic and secretomic analyses reveal unique features of the lignocellulolytic enzyme system of Penicillium decumbens.</title>
        <authorList>
            <person name="Liu G."/>
            <person name="Zhang L."/>
            <person name="Wei X."/>
            <person name="Zou G."/>
            <person name="Qin Y."/>
            <person name="Ma L."/>
            <person name="Li J."/>
            <person name="Zheng H."/>
            <person name="Wang S."/>
            <person name="Wang C."/>
            <person name="Xun L."/>
            <person name="Zhao G.-P."/>
            <person name="Zhou Z."/>
            <person name="Qu Y."/>
        </authorList>
    </citation>
    <scope>NUCLEOTIDE SEQUENCE [LARGE SCALE GENOMIC DNA]</scope>
    <source>
        <strain evidence="2">114-2 / CGMCC 5302</strain>
    </source>
</reference>
<keyword evidence="2" id="KW-1185">Reference proteome</keyword>
<dbReference type="HOGENOM" id="CLU_1428442_0_0_1"/>